<name>A0AAD5IEX6_ACENE</name>
<dbReference type="PANTHER" id="PTHR26312">
    <property type="entry name" value="TETRATRICOPEPTIDE REPEAT PROTEIN 5"/>
    <property type="match status" value="1"/>
</dbReference>
<evidence type="ECO:0000256" key="1">
    <source>
        <dbReference type="SAM" id="MobiDB-lite"/>
    </source>
</evidence>
<dbReference type="Proteomes" id="UP001064489">
    <property type="component" value="Chromosome 2"/>
</dbReference>
<reference evidence="2" key="1">
    <citation type="journal article" date="2022" name="Plant J.">
        <title>Strategies of tolerance reflected in two North American maple genomes.</title>
        <authorList>
            <person name="McEvoy S.L."/>
            <person name="Sezen U.U."/>
            <person name="Trouern-Trend A."/>
            <person name="McMahon S.M."/>
            <person name="Schaberg P.G."/>
            <person name="Yang J."/>
            <person name="Wegrzyn J.L."/>
            <person name="Swenson N.G."/>
        </authorList>
    </citation>
    <scope>NUCLEOTIDE SEQUENCE</scope>
    <source>
        <strain evidence="2">91603</strain>
    </source>
</reference>
<dbReference type="EMBL" id="JAJSOW010000106">
    <property type="protein sequence ID" value="KAI9161510.1"/>
    <property type="molecule type" value="Genomic_DNA"/>
</dbReference>
<gene>
    <name evidence="2" type="ORF">LWI28_018140</name>
</gene>
<accession>A0AAD5IEX6</accession>
<comment type="caution">
    <text evidence="2">The sequence shown here is derived from an EMBL/GenBank/DDBJ whole genome shotgun (WGS) entry which is preliminary data.</text>
</comment>
<feature type="compositionally biased region" description="Polar residues" evidence="1">
    <location>
        <begin position="1"/>
        <end position="21"/>
    </location>
</feature>
<feature type="compositionally biased region" description="Basic and acidic residues" evidence="1">
    <location>
        <begin position="78"/>
        <end position="88"/>
    </location>
</feature>
<dbReference type="PANTHER" id="PTHR26312:SF215">
    <property type="entry name" value="TPR REPEAT PROTEIN"/>
    <property type="match status" value="1"/>
</dbReference>
<dbReference type="SUPFAM" id="SSF48452">
    <property type="entry name" value="TPR-like"/>
    <property type="match status" value="1"/>
</dbReference>
<dbReference type="AlphaFoldDB" id="A0AAD5IEX6"/>
<feature type="compositionally biased region" description="Low complexity" evidence="1">
    <location>
        <begin position="36"/>
        <end position="50"/>
    </location>
</feature>
<keyword evidence="3" id="KW-1185">Reference proteome</keyword>
<organism evidence="2 3">
    <name type="scientific">Acer negundo</name>
    <name type="common">Box elder</name>
    <dbReference type="NCBI Taxonomy" id="4023"/>
    <lineage>
        <taxon>Eukaryota</taxon>
        <taxon>Viridiplantae</taxon>
        <taxon>Streptophyta</taxon>
        <taxon>Embryophyta</taxon>
        <taxon>Tracheophyta</taxon>
        <taxon>Spermatophyta</taxon>
        <taxon>Magnoliopsida</taxon>
        <taxon>eudicotyledons</taxon>
        <taxon>Gunneridae</taxon>
        <taxon>Pentapetalae</taxon>
        <taxon>rosids</taxon>
        <taxon>malvids</taxon>
        <taxon>Sapindales</taxon>
        <taxon>Sapindaceae</taxon>
        <taxon>Hippocastanoideae</taxon>
        <taxon>Acereae</taxon>
        <taxon>Acer</taxon>
    </lineage>
</organism>
<reference evidence="2" key="2">
    <citation type="submission" date="2023-02" db="EMBL/GenBank/DDBJ databases">
        <authorList>
            <person name="Swenson N.G."/>
            <person name="Wegrzyn J.L."/>
            <person name="Mcevoy S.L."/>
        </authorList>
    </citation>
    <scope>NUCLEOTIDE SEQUENCE</scope>
    <source>
        <strain evidence="2">91603</strain>
        <tissue evidence="2">Leaf</tissue>
    </source>
</reference>
<protein>
    <submittedName>
        <fullName evidence="2">Uncharacterized protein</fullName>
    </submittedName>
</protein>
<evidence type="ECO:0000313" key="2">
    <source>
        <dbReference type="EMBL" id="KAI9161510.1"/>
    </source>
</evidence>
<dbReference type="InterPro" id="IPR011990">
    <property type="entry name" value="TPR-like_helical_dom_sf"/>
</dbReference>
<feature type="compositionally biased region" description="Gly residues" evidence="1">
    <location>
        <begin position="151"/>
        <end position="161"/>
    </location>
</feature>
<evidence type="ECO:0000313" key="3">
    <source>
        <dbReference type="Proteomes" id="UP001064489"/>
    </source>
</evidence>
<feature type="compositionally biased region" description="Acidic residues" evidence="1">
    <location>
        <begin position="272"/>
        <end position="293"/>
    </location>
</feature>
<dbReference type="Gene3D" id="1.25.40.10">
    <property type="entry name" value="Tetratricopeptide repeat domain"/>
    <property type="match status" value="1"/>
</dbReference>
<sequence length="317" mass="34237">MLLRSSSTPISHSWIPQYSKESSPEPEFQVLKRTKSLSLSNSLLSPQSTSETNLHRDSPKQKNNIRSLNLIPPPPPHSLDHQVEKSEPSCKRFQRLLSSSELGTLVDNDREGSGGVDQDGVLLQTMVMGGGVGSNGGKICGGGGGGGGDGSGDGGGGGGSGFNESNNNNHGSDSTDVYFQKMIEANPGNALLLGNYAKFLKEVKGEYAKAEELCGRAILEDPADGNMLSLYADLIWQTQKDAQRAENYFDQAVKTAPDDCYVLASYARFLWDAEEEEEEEEEDDDEEDHEEQADLSHMSPPNFFNGTPHHSPLTAAS</sequence>
<feature type="region of interest" description="Disordered" evidence="1">
    <location>
        <begin position="151"/>
        <end position="173"/>
    </location>
</feature>
<proteinExistence type="predicted"/>
<feature type="region of interest" description="Disordered" evidence="1">
    <location>
        <begin position="272"/>
        <end position="317"/>
    </location>
</feature>
<feature type="region of interest" description="Disordered" evidence="1">
    <location>
        <begin position="1"/>
        <end position="88"/>
    </location>
</feature>
<feature type="compositionally biased region" description="Low complexity" evidence="1">
    <location>
        <begin position="162"/>
        <end position="173"/>
    </location>
</feature>